<dbReference type="Proteomes" id="UP001412067">
    <property type="component" value="Unassembled WGS sequence"/>
</dbReference>
<dbReference type="Pfam" id="PF12697">
    <property type="entry name" value="Abhydrolase_6"/>
    <property type="match status" value="1"/>
</dbReference>
<protein>
    <submittedName>
        <fullName evidence="3">Methylesterase 3</fullName>
    </submittedName>
</protein>
<keyword evidence="1" id="KW-0378">Hydrolase</keyword>
<evidence type="ECO:0000313" key="3">
    <source>
        <dbReference type="EMBL" id="KAK8971023.1"/>
    </source>
</evidence>
<dbReference type="InterPro" id="IPR045889">
    <property type="entry name" value="MES/HNL"/>
</dbReference>
<dbReference type="EMBL" id="JBBWWR010000001">
    <property type="protein sequence ID" value="KAK8971023.1"/>
    <property type="molecule type" value="Genomic_DNA"/>
</dbReference>
<proteinExistence type="predicted"/>
<organism evidence="3 4">
    <name type="scientific">Platanthera guangdongensis</name>
    <dbReference type="NCBI Taxonomy" id="2320717"/>
    <lineage>
        <taxon>Eukaryota</taxon>
        <taxon>Viridiplantae</taxon>
        <taxon>Streptophyta</taxon>
        <taxon>Embryophyta</taxon>
        <taxon>Tracheophyta</taxon>
        <taxon>Spermatophyta</taxon>
        <taxon>Magnoliopsida</taxon>
        <taxon>Liliopsida</taxon>
        <taxon>Asparagales</taxon>
        <taxon>Orchidaceae</taxon>
        <taxon>Orchidoideae</taxon>
        <taxon>Orchideae</taxon>
        <taxon>Orchidinae</taxon>
        <taxon>Platanthera</taxon>
    </lineage>
</organism>
<accession>A0ABR2N4H0</accession>
<feature type="domain" description="AB hydrolase-1" evidence="2">
    <location>
        <begin position="8"/>
        <end position="83"/>
    </location>
</feature>
<dbReference type="Gene3D" id="3.40.50.1820">
    <property type="entry name" value="alpha/beta hydrolase"/>
    <property type="match status" value="2"/>
</dbReference>
<reference evidence="3 4" key="1">
    <citation type="journal article" date="2022" name="Nat. Plants">
        <title>Genomes of leafy and leafless Platanthera orchids illuminate the evolution of mycoheterotrophy.</title>
        <authorList>
            <person name="Li M.H."/>
            <person name="Liu K.W."/>
            <person name="Li Z."/>
            <person name="Lu H.C."/>
            <person name="Ye Q.L."/>
            <person name="Zhang D."/>
            <person name="Wang J.Y."/>
            <person name="Li Y.F."/>
            <person name="Zhong Z.M."/>
            <person name="Liu X."/>
            <person name="Yu X."/>
            <person name="Liu D.K."/>
            <person name="Tu X.D."/>
            <person name="Liu B."/>
            <person name="Hao Y."/>
            <person name="Liao X.Y."/>
            <person name="Jiang Y.T."/>
            <person name="Sun W.H."/>
            <person name="Chen J."/>
            <person name="Chen Y.Q."/>
            <person name="Ai Y."/>
            <person name="Zhai J.W."/>
            <person name="Wu S.S."/>
            <person name="Zhou Z."/>
            <person name="Hsiao Y.Y."/>
            <person name="Wu W.L."/>
            <person name="Chen Y.Y."/>
            <person name="Lin Y.F."/>
            <person name="Hsu J.L."/>
            <person name="Li C.Y."/>
            <person name="Wang Z.W."/>
            <person name="Zhao X."/>
            <person name="Zhong W.Y."/>
            <person name="Ma X.K."/>
            <person name="Ma L."/>
            <person name="Huang J."/>
            <person name="Chen G.Z."/>
            <person name="Huang M.Z."/>
            <person name="Huang L."/>
            <person name="Peng D.H."/>
            <person name="Luo Y.B."/>
            <person name="Zou S.Q."/>
            <person name="Chen S.P."/>
            <person name="Lan S."/>
            <person name="Tsai W.C."/>
            <person name="Van de Peer Y."/>
            <person name="Liu Z.J."/>
        </authorList>
    </citation>
    <scope>NUCLEOTIDE SEQUENCE [LARGE SCALE GENOMIC DNA]</scope>
    <source>
        <strain evidence="3">Lor288</strain>
    </source>
</reference>
<keyword evidence="4" id="KW-1185">Reference proteome</keyword>
<comment type="caution">
    <text evidence="3">The sequence shown here is derived from an EMBL/GenBank/DDBJ whole genome shotgun (WGS) entry which is preliminary data.</text>
</comment>
<evidence type="ECO:0000313" key="4">
    <source>
        <dbReference type="Proteomes" id="UP001412067"/>
    </source>
</evidence>
<gene>
    <name evidence="3" type="primary">MES3</name>
    <name evidence="3" type="ORF">KSP40_PGU001198</name>
</gene>
<dbReference type="InterPro" id="IPR000073">
    <property type="entry name" value="AB_hydrolase_1"/>
</dbReference>
<dbReference type="PANTHER" id="PTHR10992">
    <property type="entry name" value="METHYLESTERASE FAMILY MEMBER"/>
    <property type="match status" value="1"/>
</dbReference>
<evidence type="ECO:0000256" key="1">
    <source>
        <dbReference type="ARBA" id="ARBA00022801"/>
    </source>
</evidence>
<sequence>MSKQPMKIILVHGGGHGAWCWYKVVAALKSQGYSATAIDLAACGSDPRRMAEDVTTFEEYAQPLKDFDGFGAGRGEDILVGHSDLSLATMMVRPTSFFEEDLSRRAAFSKERYGSVEKVFVICGEDNMLTPSFQRWMVENSPVKVVVEINGADHMAMLSKPQELCECIAAIVNCYTAS</sequence>
<evidence type="ECO:0000259" key="2">
    <source>
        <dbReference type="Pfam" id="PF12697"/>
    </source>
</evidence>
<name>A0ABR2N4H0_9ASPA</name>
<dbReference type="SUPFAM" id="SSF53474">
    <property type="entry name" value="alpha/beta-Hydrolases"/>
    <property type="match status" value="1"/>
</dbReference>
<dbReference type="InterPro" id="IPR029058">
    <property type="entry name" value="AB_hydrolase_fold"/>
</dbReference>
<dbReference type="PANTHER" id="PTHR10992:SF1083">
    <property type="entry name" value="METHYLESTERASE 1"/>
    <property type="match status" value="1"/>
</dbReference>